<evidence type="ECO:0000313" key="3">
    <source>
        <dbReference type="Proteomes" id="UP000765509"/>
    </source>
</evidence>
<evidence type="ECO:0000256" key="1">
    <source>
        <dbReference type="SAM" id="MobiDB-lite"/>
    </source>
</evidence>
<gene>
    <name evidence="2" type="ORF">O181_045615</name>
</gene>
<organism evidence="2 3">
    <name type="scientific">Austropuccinia psidii MF-1</name>
    <dbReference type="NCBI Taxonomy" id="1389203"/>
    <lineage>
        <taxon>Eukaryota</taxon>
        <taxon>Fungi</taxon>
        <taxon>Dikarya</taxon>
        <taxon>Basidiomycota</taxon>
        <taxon>Pucciniomycotina</taxon>
        <taxon>Pucciniomycetes</taxon>
        <taxon>Pucciniales</taxon>
        <taxon>Sphaerophragmiaceae</taxon>
        <taxon>Austropuccinia</taxon>
    </lineage>
</organism>
<sequence length="182" mass="19879">MKIQGLQSDISSLLRRSHVAILDHWFPMSQDISGVRRMDLLGRSSKFLRPLLLMVLQGILIGNLFQLRIWISRINTEGLVKRIKQIANSPPDLDAAGGNHLDGEEAEVVYNSIGHQSSTSPSHPAAKRFQSNIFPSTPRTFQPTLATLPTSLPPASPSSSAARPALIPAVRPSPSLRPEIPP</sequence>
<name>A0A9Q3HLD3_9BASI</name>
<feature type="compositionally biased region" description="Low complexity" evidence="1">
    <location>
        <begin position="157"/>
        <end position="169"/>
    </location>
</feature>
<comment type="caution">
    <text evidence="2">The sequence shown here is derived from an EMBL/GenBank/DDBJ whole genome shotgun (WGS) entry which is preliminary data.</text>
</comment>
<dbReference type="AlphaFoldDB" id="A0A9Q3HLD3"/>
<proteinExistence type="predicted"/>
<keyword evidence="3" id="KW-1185">Reference proteome</keyword>
<dbReference type="EMBL" id="AVOT02018771">
    <property type="protein sequence ID" value="MBW0505900.1"/>
    <property type="molecule type" value="Genomic_DNA"/>
</dbReference>
<accession>A0A9Q3HLD3</accession>
<feature type="region of interest" description="Disordered" evidence="1">
    <location>
        <begin position="140"/>
        <end position="182"/>
    </location>
</feature>
<protein>
    <submittedName>
        <fullName evidence="2">Uncharacterized protein</fullName>
    </submittedName>
</protein>
<dbReference type="Proteomes" id="UP000765509">
    <property type="component" value="Unassembled WGS sequence"/>
</dbReference>
<evidence type="ECO:0000313" key="2">
    <source>
        <dbReference type="EMBL" id="MBW0505900.1"/>
    </source>
</evidence>
<reference evidence="2" key="1">
    <citation type="submission" date="2021-03" db="EMBL/GenBank/DDBJ databases">
        <title>Draft genome sequence of rust myrtle Austropuccinia psidii MF-1, a brazilian biotype.</title>
        <authorList>
            <person name="Quecine M.C."/>
            <person name="Pachon D.M.R."/>
            <person name="Bonatelli M.L."/>
            <person name="Correr F.H."/>
            <person name="Franceschini L.M."/>
            <person name="Leite T.F."/>
            <person name="Margarido G.R.A."/>
            <person name="Almeida C.A."/>
            <person name="Ferrarezi J.A."/>
            <person name="Labate C.A."/>
        </authorList>
    </citation>
    <scope>NUCLEOTIDE SEQUENCE</scope>
    <source>
        <strain evidence="2">MF-1</strain>
    </source>
</reference>